<dbReference type="EMBL" id="MRWQ01000005">
    <property type="protein sequence ID" value="OKL36997.1"/>
    <property type="molecule type" value="Genomic_DNA"/>
</dbReference>
<protein>
    <recommendedName>
        <fullName evidence="1">Rho termination factor-like N-terminal domain-containing protein</fullName>
    </recommendedName>
</protein>
<dbReference type="SMART" id="SM00959">
    <property type="entry name" value="Rho_N"/>
    <property type="match status" value="1"/>
</dbReference>
<dbReference type="Proteomes" id="UP000186524">
    <property type="component" value="Unassembled WGS sequence"/>
</dbReference>
<dbReference type="Pfam" id="PF23843">
    <property type="entry name" value="DUF7210"/>
    <property type="match status" value="1"/>
</dbReference>
<organism evidence="2 3">
    <name type="scientific">Domibacillus mangrovi</name>
    <dbReference type="NCBI Taxonomy" id="1714354"/>
    <lineage>
        <taxon>Bacteria</taxon>
        <taxon>Bacillati</taxon>
        <taxon>Bacillota</taxon>
        <taxon>Bacilli</taxon>
        <taxon>Bacillales</taxon>
        <taxon>Bacillaceae</taxon>
        <taxon>Domibacillus</taxon>
    </lineage>
</organism>
<evidence type="ECO:0000313" key="2">
    <source>
        <dbReference type="EMBL" id="OKL36997.1"/>
    </source>
</evidence>
<dbReference type="InterPro" id="IPR055634">
    <property type="entry name" value="DUF7210"/>
</dbReference>
<keyword evidence="3" id="KW-1185">Reference proteome</keyword>
<dbReference type="GO" id="GO:0006353">
    <property type="term" value="P:DNA-templated transcription termination"/>
    <property type="evidence" value="ECO:0007669"/>
    <property type="project" value="InterPro"/>
</dbReference>
<dbReference type="OrthoDB" id="2974751at2"/>
<gene>
    <name evidence="2" type="ORF">BLL40_05240</name>
</gene>
<evidence type="ECO:0000259" key="1">
    <source>
        <dbReference type="SMART" id="SM00959"/>
    </source>
</evidence>
<dbReference type="RefSeq" id="WP_073710878.1">
    <property type="nucleotide sequence ID" value="NZ_MRWQ01000005.1"/>
</dbReference>
<proteinExistence type="predicted"/>
<reference evidence="2 3" key="1">
    <citation type="submission" date="2016-12" db="EMBL/GenBank/DDBJ databases">
        <title>Domibacillus sp. SAOS 44 whole genome sequencing.</title>
        <authorList>
            <person name="Verma A."/>
            <person name="Krishnamurthi S."/>
        </authorList>
    </citation>
    <scope>NUCLEOTIDE SEQUENCE [LARGE SCALE GENOMIC DNA]</scope>
    <source>
        <strain evidence="2 3">SAOS 44</strain>
    </source>
</reference>
<dbReference type="STRING" id="1714354.BLL40_05240"/>
<name>A0A1Q5P462_9BACI</name>
<feature type="domain" description="Rho termination factor-like N-terminal" evidence="1">
    <location>
        <begin position="44"/>
        <end position="85"/>
    </location>
</feature>
<dbReference type="InterPro" id="IPR036361">
    <property type="entry name" value="SAP_dom_sf"/>
</dbReference>
<dbReference type="Pfam" id="PF07498">
    <property type="entry name" value="Rho_N"/>
    <property type="match status" value="1"/>
</dbReference>
<comment type="caution">
    <text evidence="2">The sequence shown here is derived from an EMBL/GenBank/DDBJ whole genome shotgun (WGS) entry which is preliminary data.</text>
</comment>
<sequence length="96" mass="10561">MPKYISNAYLAHAGKIVQPGEPLELTEEQADRLGDKVELSEETQLGEKTVSELKEEAKAKGIEGYVKMKKDELIDALAKPAPEGATEPFTDDTEQE</sequence>
<evidence type="ECO:0000313" key="3">
    <source>
        <dbReference type="Proteomes" id="UP000186524"/>
    </source>
</evidence>
<dbReference type="SUPFAM" id="SSF68912">
    <property type="entry name" value="Rho N-terminal domain-like"/>
    <property type="match status" value="1"/>
</dbReference>
<dbReference type="InterPro" id="IPR011112">
    <property type="entry name" value="Rho-like_N"/>
</dbReference>
<dbReference type="Gene3D" id="1.10.720.30">
    <property type="entry name" value="SAP domain"/>
    <property type="match status" value="1"/>
</dbReference>
<dbReference type="AlphaFoldDB" id="A0A1Q5P462"/>
<accession>A0A1Q5P462</accession>
<dbReference type="InterPro" id="IPR036269">
    <property type="entry name" value="Rho_N_sf"/>
</dbReference>